<dbReference type="Gene3D" id="3.40.50.11990">
    <property type="entry name" value="RNA polymerase II accessory factor, Cdc73 C-terminal domain"/>
    <property type="match status" value="1"/>
</dbReference>
<accession>A0A1C6YPE6</accession>
<dbReference type="InterPro" id="IPR038103">
    <property type="entry name" value="CDC73_C_sf"/>
</dbReference>
<sequence>MDTSTELKQLDLKVLMKKFLSDEKENIKLEKKDDKDIIIFEKNNFYIYSDVICGIENRKKEKYNVGDIYLFLCLPKSSYTFSYINSIGYKYISILERNKIIKKIEDQNNEDEEDQIKVNFYIYDKKNTINLNYYLHIEQEDIIQSNLFANTNLNDIICDIDSENENWGNIKKRKYADDETVQQMTNTYQDDTNIFPTKKNKIKTDENGLNHEIDQSSTLNNPQNKANPILYTKDTKNNDHPNESNIGLISFNNTNKICNVDKIYKSQIFYIKSGSHNVTKEACEKNKIKKKLNKNIKYNFIEEDIPSIRYDELFYFNSNEINLDENHINNISTNFKFLKRGAQICKQSQSDNANTGLENDPSPNEQNEQGDNPILKHYYEHNIFKNIFFLNFNLYSLLNNTYVANSPKDDQIFSNLQILITKFFEEYLKYIKRNNTINLNDNKGDIIQFELNLNDIEPQTSSQTVDNINTFENKGNDYFTNLDPENQQRYVSINNLNYIRNTVLPSYLQNNIINFFKYSTSIETIEKFNDHDKLILFHSILNMYIYSLYDKNFYEQNKNYINFFHQFVSEFSFEENFVKVNGHEHDPDNFSEVETDSICSDKALSDDLEKDDIALDSSVDPPQSKFYLLESGCIKINDKMDSKIFETLSENKYNKGNIELIKSAQIKEINYKDSYDIVGNNSCDFRRIYNLFKNELLDKSNIKNVYINGIKKNIIIDNEDENIKHKSHKKVLKIIDEIHLTYKRRPIILIESSSTNDNIINRNNIDSFFLHNNLDGPSKNEKQNNTTIPIKTNNYDGVSIIYNMFNKNIKFLFIENDKIDILSETDWKCVIAVIIKSKNSLKNILNKYPFEISTTLFQPFKTFAFMYTDETIPSDLLTGTNVDIIRLNRNNRKDDHVAAKKFWTNVEKFILQRRDKNFYKKKKL</sequence>
<dbReference type="PANTHER" id="PTHR12466">
    <property type="entry name" value="CDC73 DOMAIN PROTEIN"/>
    <property type="match status" value="1"/>
</dbReference>
<evidence type="ECO:0000256" key="3">
    <source>
        <dbReference type="ARBA" id="ARBA00023163"/>
    </source>
</evidence>
<dbReference type="InterPro" id="IPR007852">
    <property type="entry name" value="Cdc73/Parafibromin"/>
</dbReference>
<gene>
    <name evidence="7" type="ORF">PCHAJ_000340700</name>
</gene>
<evidence type="ECO:0000256" key="2">
    <source>
        <dbReference type="ARBA" id="ARBA00010427"/>
    </source>
</evidence>
<keyword evidence="3" id="KW-0804">Transcription</keyword>
<reference evidence="7 8" key="1">
    <citation type="submission" date="2016-08" db="EMBL/GenBank/DDBJ databases">
        <authorList>
            <consortium name="Pathogen Informatics"/>
        </authorList>
    </citation>
    <scope>NUCLEOTIDE SEQUENCE [LARGE SCALE GENOMIC DNA]</scope>
    <source>
        <strain evidence="7 8">AJ</strain>
    </source>
</reference>
<evidence type="ECO:0000256" key="4">
    <source>
        <dbReference type="ARBA" id="ARBA00023242"/>
    </source>
</evidence>
<feature type="region of interest" description="Disordered" evidence="5">
    <location>
        <begin position="350"/>
        <end position="372"/>
    </location>
</feature>
<comment type="subcellular location">
    <subcellularLocation>
        <location evidence="1">Nucleus</location>
    </subcellularLocation>
</comment>
<evidence type="ECO:0000259" key="6">
    <source>
        <dbReference type="Pfam" id="PF05179"/>
    </source>
</evidence>
<comment type="similarity">
    <text evidence="2">Belongs to the CDC73 family.</text>
</comment>
<dbReference type="GO" id="GO:0016593">
    <property type="term" value="C:Cdc73/Paf1 complex"/>
    <property type="evidence" value="ECO:0007669"/>
    <property type="project" value="InterPro"/>
</dbReference>
<dbReference type="PANTHER" id="PTHR12466:SF8">
    <property type="entry name" value="PARAFIBROMIN"/>
    <property type="match status" value="1"/>
</dbReference>
<proteinExistence type="inferred from homology"/>
<organism evidence="7 8">
    <name type="scientific">Plasmodium chabaudi chabaudi</name>
    <dbReference type="NCBI Taxonomy" id="31271"/>
    <lineage>
        <taxon>Eukaryota</taxon>
        <taxon>Sar</taxon>
        <taxon>Alveolata</taxon>
        <taxon>Apicomplexa</taxon>
        <taxon>Aconoidasida</taxon>
        <taxon>Haemosporida</taxon>
        <taxon>Plasmodiidae</taxon>
        <taxon>Plasmodium</taxon>
        <taxon>Plasmodium (Vinckeia)</taxon>
    </lineage>
</organism>
<evidence type="ECO:0000313" key="8">
    <source>
        <dbReference type="Proteomes" id="UP000507163"/>
    </source>
</evidence>
<protein>
    <recommendedName>
        <fullName evidence="6">Cell division control protein 73 C-terminal domain-containing protein</fullName>
    </recommendedName>
</protein>
<name>A0A1C6YPE6_PLACU</name>
<dbReference type="GO" id="GO:0006368">
    <property type="term" value="P:transcription elongation by RNA polymerase II"/>
    <property type="evidence" value="ECO:0007669"/>
    <property type="project" value="InterPro"/>
</dbReference>
<dbReference type="Proteomes" id="UP000507163">
    <property type="component" value="Chromosome 12"/>
</dbReference>
<dbReference type="Pfam" id="PF05179">
    <property type="entry name" value="CDC73_C"/>
    <property type="match status" value="1"/>
</dbReference>
<dbReference type="InterPro" id="IPR031336">
    <property type="entry name" value="CDC73_C"/>
</dbReference>
<feature type="compositionally biased region" description="Polar residues" evidence="5">
    <location>
        <begin position="350"/>
        <end position="370"/>
    </location>
</feature>
<evidence type="ECO:0000256" key="1">
    <source>
        <dbReference type="ARBA" id="ARBA00004123"/>
    </source>
</evidence>
<dbReference type="GO" id="GO:0000993">
    <property type="term" value="F:RNA polymerase II complex binding"/>
    <property type="evidence" value="ECO:0007669"/>
    <property type="project" value="TreeGrafter"/>
</dbReference>
<keyword evidence="4" id="KW-0539">Nucleus</keyword>
<dbReference type="AlphaFoldDB" id="A0A1C6YPE6"/>
<feature type="domain" description="Cell division control protein 73 C-terminal" evidence="6">
    <location>
        <begin position="743"/>
        <end position="909"/>
    </location>
</feature>
<evidence type="ECO:0000256" key="5">
    <source>
        <dbReference type="SAM" id="MobiDB-lite"/>
    </source>
</evidence>
<dbReference type="GO" id="GO:0032968">
    <property type="term" value="P:positive regulation of transcription elongation by RNA polymerase II"/>
    <property type="evidence" value="ECO:0007669"/>
    <property type="project" value="TreeGrafter"/>
</dbReference>
<dbReference type="EMBL" id="LT608178">
    <property type="protein sequence ID" value="SCM25274.1"/>
    <property type="molecule type" value="Genomic_DNA"/>
</dbReference>
<evidence type="ECO:0000313" key="7">
    <source>
        <dbReference type="EMBL" id="SCM25274.1"/>
    </source>
</evidence>